<dbReference type="AlphaFoldDB" id="K9GMI5"/>
<proteinExistence type="predicted"/>
<dbReference type="SUPFAM" id="SSF53756">
    <property type="entry name" value="UDP-Glycosyltransferase/glycogen phosphorylase"/>
    <property type="match status" value="1"/>
</dbReference>
<feature type="domain" description="Glycosyl transferase family 1" evidence="1">
    <location>
        <begin position="2"/>
        <end position="137"/>
    </location>
</feature>
<sequence>MLIDAFAQVADRFPAAALWIAGDGPEAEALKAHVQARNLEGRVHLLGRRNDVPAVLAAADVFANASSWEGMSNAVLEGMAAGLPAVVADAPGVTECHEDGVTGLVVRRDARALADGLARLLADADLRARMGAAARERVRTCYSMEANRQRYLDLFDKLTGRTSCAVS</sequence>
<dbReference type="GO" id="GO:0016740">
    <property type="term" value="F:transferase activity"/>
    <property type="evidence" value="ECO:0007669"/>
    <property type="project" value="UniProtKB-KW"/>
</dbReference>
<reference evidence="2 3" key="1">
    <citation type="journal article" date="2013" name="Genome Announc.">
        <title>Draft Genome Sequence of an Alphaproteobacterium, Caenispirillum salinarum AK4(T), Isolated from a Solar Saltern.</title>
        <authorList>
            <person name="Khatri I."/>
            <person name="Singh A."/>
            <person name="Korpole S."/>
            <person name="Pinnaka A.K."/>
            <person name="Subramanian S."/>
        </authorList>
    </citation>
    <scope>NUCLEOTIDE SEQUENCE [LARGE SCALE GENOMIC DNA]</scope>
    <source>
        <strain evidence="2 3">AK4</strain>
    </source>
</reference>
<organism evidence="2 3">
    <name type="scientific">Caenispirillum salinarum AK4</name>
    <dbReference type="NCBI Taxonomy" id="1238182"/>
    <lineage>
        <taxon>Bacteria</taxon>
        <taxon>Pseudomonadati</taxon>
        <taxon>Pseudomonadota</taxon>
        <taxon>Alphaproteobacteria</taxon>
        <taxon>Rhodospirillales</taxon>
        <taxon>Novispirillaceae</taxon>
        <taxon>Caenispirillum</taxon>
    </lineage>
</organism>
<dbReference type="InterPro" id="IPR001296">
    <property type="entry name" value="Glyco_trans_1"/>
</dbReference>
<name>K9GMI5_9PROT</name>
<comment type="caution">
    <text evidence="2">The sequence shown here is derived from an EMBL/GenBank/DDBJ whole genome shotgun (WGS) entry which is preliminary data.</text>
</comment>
<dbReference type="PANTHER" id="PTHR12526">
    <property type="entry name" value="GLYCOSYLTRANSFERASE"/>
    <property type="match status" value="1"/>
</dbReference>
<gene>
    <name evidence="2" type="ORF">C882_3394</name>
</gene>
<dbReference type="STRING" id="1238182.C882_3394"/>
<evidence type="ECO:0000313" key="2">
    <source>
        <dbReference type="EMBL" id="EKV25909.1"/>
    </source>
</evidence>
<dbReference type="Proteomes" id="UP000009881">
    <property type="component" value="Unassembled WGS sequence"/>
</dbReference>
<dbReference type="Gene3D" id="3.40.50.2000">
    <property type="entry name" value="Glycogen Phosphorylase B"/>
    <property type="match status" value="2"/>
</dbReference>
<keyword evidence="3" id="KW-1185">Reference proteome</keyword>
<dbReference type="EMBL" id="ANHY01000049">
    <property type="protein sequence ID" value="EKV25909.1"/>
    <property type="molecule type" value="Genomic_DNA"/>
</dbReference>
<dbReference type="eggNOG" id="COG0438">
    <property type="taxonomic scope" value="Bacteria"/>
</dbReference>
<protein>
    <submittedName>
        <fullName evidence="2">Glycosyl transferase, group 1</fullName>
    </submittedName>
</protein>
<evidence type="ECO:0000259" key="1">
    <source>
        <dbReference type="Pfam" id="PF00534"/>
    </source>
</evidence>
<dbReference type="Pfam" id="PF00534">
    <property type="entry name" value="Glycos_transf_1"/>
    <property type="match status" value="1"/>
</dbReference>
<evidence type="ECO:0000313" key="3">
    <source>
        <dbReference type="Proteomes" id="UP000009881"/>
    </source>
</evidence>
<accession>K9GMI5</accession>
<keyword evidence="2" id="KW-0808">Transferase</keyword>